<dbReference type="InterPro" id="IPR036196">
    <property type="entry name" value="Ptyr_pPase_sf"/>
</dbReference>
<keyword evidence="7" id="KW-1185">Reference proteome</keyword>
<evidence type="ECO:0000256" key="1">
    <source>
        <dbReference type="ARBA" id="ARBA00011063"/>
    </source>
</evidence>
<feature type="domain" description="Phosphotyrosine protein phosphatase I" evidence="5">
    <location>
        <begin position="1"/>
        <end position="140"/>
    </location>
</feature>
<dbReference type="CDD" id="cd16344">
    <property type="entry name" value="LMWPAP"/>
    <property type="match status" value="1"/>
</dbReference>
<dbReference type="AlphaFoldDB" id="A0A1Q2L1D9"/>
<evidence type="ECO:0000259" key="5">
    <source>
        <dbReference type="SMART" id="SM00226"/>
    </source>
</evidence>
<dbReference type="Pfam" id="PF01451">
    <property type="entry name" value="LMWPc"/>
    <property type="match status" value="1"/>
</dbReference>
<accession>A0A1Q2L1D9</accession>
<proteinExistence type="inferred from homology"/>
<dbReference type="InterPro" id="IPR017867">
    <property type="entry name" value="Tyr_phospatase_low_mol_wt"/>
</dbReference>
<gene>
    <name evidence="6" type="ORF">B0X71_15050</name>
</gene>
<dbReference type="GO" id="GO:0004725">
    <property type="term" value="F:protein tyrosine phosphatase activity"/>
    <property type="evidence" value="ECO:0007669"/>
    <property type="project" value="InterPro"/>
</dbReference>
<dbReference type="Gene3D" id="3.40.50.2300">
    <property type="match status" value="1"/>
</dbReference>
<organism evidence="6 7">
    <name type="scientific">Planococcus lenghuensis</name>
    <dbReference type="NCBI Taxonomy" id="2213202"/>
    <lineage>
        <taxon>Bacteria</taxon>
        <taxon>Bacillati</taxon>
        <taxon>Bacillota</taxon>
        <taxon>Bacilli</taxon>
        <taxon>Bacillales</taxon>
        <taxon>Caryophanaceae</taxon>
        <taxon>Planococcus</taxon>
    </lineage>
</organism>
<dbReference type="KEGG" id="pmar:B0X71_15050"/>
<name>A0A1Q2L1D9_9BACL</name>
<evidence type="ECO:0000256" key="2">
    <source>
        <dbReference type="ARBA" id="ARBA00022801"/>
    </source>
</evidence>
<dbReference type="Proteomes" id="UP000188184">
    <property type="component" value="Chromosome"/>
</dbReference>
<dbReference type="EMBL" id="CP019640">
    <property type="protein sequence ID" value="AQQ54285.1"/>
    <property type="molecule type" value="Genomic_DNA"/>
</dbReference>
<evidence type="ECO:0000256" key="4">
    <source>
        <dbReference type="PIRSR" id="PIRSR617867-1"/>
    </source>
</evidence>
<dbReference type="PANTHER" id="PTHR11717:SF31">
    <property type="entry name" value="LOW MOLECULAR WEIGHT PROTEIN-TYROSINE-PHOSPHATASE ETP-RELATED"/>
    <property type="match status" value="1"/>
</dbReference>
<reference evidence="6 7" key="1">
    <citation type="submission" date="2017-02" db="EMBL/GenBank/DDBJ databases">
        <title>The complete genomic sequence of a novel cold adapted crude oil-degrading bacterium Planococcus qaidamina Y42.</title>
        <authorList>
            <person name="Yang R."/>
        </authorList>
    </citation>
    <scope>NUCLEOTIDE SEQUENCE [LARGE SCALE GENOMIC DNA]</scope>
    <source>
        <strain evidence="6 7">Y42</strain>
    </source>
</reference>
<dbReference type="SMART" id="SM00226">
    <property type="entry name" value="LMWPc"/>
    <property type="match status" value="1"/>
</dbReference>
<keyword evidence="3" id="KW-0904">Protein phosphatase</keyword>
<feature type="active site" description="Proton donor" evidence="4">
    <location>
        <position position="114"/>
    </location>
</feature>
<dbReference type="PANTHER" id="PTHR11717">
    <property type="entry name" value="LOW MOLECULAR WEIGHT PROTEIN TYROSINE PHOSPHATASE"/>
    <property type="match status" value="1"/>
</dbReference>
<dbReference type="OrthoDB" id="9784339at2"/>
<comment type="similarity">
    <text evidence="1">Belongs to the low molecular weight phosphotyrosine protein phosphatase family.</text>
</comment>
<dbReference type="RefSeq" id="WP_077590176.1">
    <property type="nucleotide sequence ID" value="NZ_CP019640.1"/>
</dbReference>
<dbReference type="SUPFAM" id="SSF52788">
    <property type="entry name" value="Phosphotyrosine protein phosphatases I"/>
    <property type="match status" value="1"/>
</dbReference>
<evidence type="ECO:0000313" key="7">
    <source>
        <dbReference type="Proteomes" id="UP000188184"/>
    </source>
</evidence>
<feature type="active site" description="Nucleophile" evidence="4">
    <location>
        <position position="7"/>
    </location>
</feature>
<sequence>MNIFFVCTGNTCRSPMAEAILKAKQLDGMDARSAGLFAGGGPISGHARNVLTEEGIDTDHQSRSVTPDDIDWATLVLTMTKAHKDALIRSYPGAGHKIYTLKEYVYGEEHDVSDPYGGSESQYRETYRELKGLLAGLEQRLDNQ</sequence>
<dbReference type="PRINTS" id="PR00719">
    <property type="entry name" value="LMWPTPASE"/>
</dbReference>
<dbReference type="InterPro" id="IPR023485">
    <property type="entry name" value="Ptyr_pPase"/>
</dbReference>
<dbReference type="InterPro" id="IPR050438">
    <property type="entry name" value="LMW_PTPase"/>
</dbReference>
<protein>
    <recommendedName>
        <fullName evidence="5">Phosphotyrosine protein phosphatase I domain-containing protein</fullName>
    </recommendedName>
</protein>
<keyword evidence="2" id="KW-0378">Hydrolase</keyword>
<feature type="active site" description="Nucleophile" evidence="4">
    <location>
        <position position="13"/>
    </location>
</feature>
<evidence type="ECO:0000313" key="6">
    <source>
        <dbReference type="EMBL" id="AQQ54285.1"/>
    </source>
</evidence>
<evidence type="ECO:0000256" key="3">
    <source>
        <dbReference type="ARBA" id="ARBA00022912"/>
    </source>
</evidence>